<reference evidence="6" key="1">
    <citation type="journal article" date="2021" name="PeerJ">
        <title>Extensive microbial diversity within the chicken gut microbiome revealed by metagenomics and culture.</title>
        <authorList>
            <person name="Gilroy R."/>
            <person name="Ravi A."/>
            <person name="Getino M."/>
            <person name="Pursley I."/>
            <person name="Horton D.L."/>
            <person name="Alikhan N.F."/>
            <person name="Baker D."/>
            <person name="Gharbi K."/>
            <person name="Hall N."/>
            <person name="Watson M."/>
            <person name="Adriaenssens E.M."/>
            <person name="Foster-Nyarko E."/>
            <person name="Jarju S."/>
            <person name="Secka A."/>
            <person name="Antonio M."/>
            <person name="Oren A."/>
            <person name="Chaudhuri R.R."/>
            <person name="La Ragione R."/>
            <person name="Hildebrand F."/>
            <person name="Pallen M.J."/>
        </authorList>
    </citation>
    <scope>NUCLEOTIDE SEQUENCE</scope>
    <source>
        <strain evidence="6">ChiHecec2B26-7398</strain>
    </source>
</reference>
<comment type="similarity">
    <text evidence="1">Belongs to the LysR transcriptional regulatory family.</text>
</comment>
<keyword evidence="2" id="KW-0805">Transcription regulation</keyword>
<dbReference type="GO" id="GO:0005829">
    <property type="term" value="C:cytosol"/>
    <property type="evidence" value="ECO:0007669"/>
    <property type="project" value="TreeGrafter"/>
</dbReference>
<dbReference type="GO" id="GO:0003700">
    <property type="term" value="F:DNA-binding transcription factor activity"/>
    <property type="evidence" value="ECO:0007669"/>
    <property type="project" value="InterPro"/>
</dbReference>
<dbReference type="Gene3D" id="1.10.10.10">
    <property type="entry name" value="Winged helix-like DNA-binding domain superfamily/Winged helix DNA-binding domain"/>
    <property type="match status" value="1"/>
</dbReference>
<evidence type="ECO:0000256" key="4">
    <source>
        <dbReference type="ARBA" id="ARBA00023163"/>
    </source>
</evidence>
<dbReference type="InterPro" id="IPR036388">
    <property type="entry name" value="WH-like_DNA-bd_sf"/>
</dbReference>
<accession>A0A9D2BT04</accession>
<dbReference type="AlphaFoldDB" id="A0A9D2BT04"/>
<keyword evidence="4" id="KW-0804">Transcription</keyword>
<evidence type="ECO:0000313" key="7">
    <source>
        <dbReference type="Proteomes" id="UP000886751"/>
    </source>
</evidence>
<dbReference type="InterPro" id="IPR050950">
    <property type="entry name" value="HTH-type_LysR_regulators"/>
</dbReference>
<dbReference type="Pfam" id="PF03466">
    <property type="entry name" value="LysR_substrate"/>
    <property type="match status" value="1"/>
</dbReference>
<evidence type="ECO:0000256" key="3">
    <source>
        <dbReference type="ARBA" id="ARBA00023125"/>
    </source>
</evidence>
<dbReference type="Gene3D" id="3.40.190.290">
    <property type="match status" value="1"/>
</dbReference>
<dbReference type="InterPro" id="IPR036390">
    <property type="entry name" value="WH_DNA-bd_sf"/>
</dbReference>
<dbReference type="Proteomes" id="UP000886751">
    <property type="component" value="Unassembled WGS sequence"/>
</dbReference>
<comment type="caution">
    <text evidence="6">The sequence shown here is derived from an EMBL/GenBank/DDBJ whole genome shotgun (WGS) entry which is preliminary data.</text>
</comment>
<name>A0A9D2BT04_9FIRM</name>
<evidence type="ECO:0000259" key="5">
    <source>
        <dbReference type="PROSITE" id="PS50931"/>
    </source>
</evidence>
<evidence type="ECO:0000256" key="2">
    <source>
        <dbReference type="ARBA" id="ARBA00023015"/>
    </source>
</evidence>
<dbReference type="InterPro" id="IPR005119">
    <property type="entry name" value="LysR_subst-bd"/>
</dbReference>
<dbReference type="SUPFAM" id="SSF46785">
    <property type="entry name" value="Winged helix' DNA-binding domain"/>
    <property type="match status" value="1"/>
</dbReference>
<dbReference type="InterPro" id="IPR000847">
    <property type="entry name" value="LysR_HTH_N"/>
</dbReference>
<evidence type="ECO:0000313" key="6">
    <source>
        <dbReference type="EMBL" id="HIX93935.1"/>
    </source>
</evidence>
<dbReference type="GO" id="GO:0003677">
    <property type="term" value="F:DNA binding"/>
    <property type="evidence" value="ECO:0007669"/>
    <property type="project" value="UniProtKB-KW"/>
</dbReference>
<sequence>MTLTDCQILAMVAQLGTFAAAAEQMHLTPSAISHAVSGMEAECGFPLFTRTKSGVTLTAAAESLFPAIRQTLRSSELLDQSIAQINGMHKGVLRVGVFNSACVTWLPRLVPPFQKEYPGIDVQIYQGSYADITAWLKNGVVELGFLSNSSAKDFDFEPLYEDALICLAPGSYRPKRPGCVRAEELQGQPFVSQQADVDADIQSYFKKNDLHVNSRCYIVDDQSMIAMVSCGQGLAIMPELMFKMGVQHSGCQVLRLQPAAGRTIGVACLARSGLSPAASRFIEHARRCAQSLQ</sequence>
<dbReference type="PROSITE" id="PS50931">
    <property type="entry name" value="HTH_LYSR"/>
    <property type="match status" value="1"/>
</dbReference>
<evidence type="ECO:0000256" key="1">
    <source>
        <dbReference type="ARBA" id="ARBA00009437"/>
    </source>
</evidence>
<proteinExistence type="inferred from homology"/>
<gene>
    <name evidence="6" type="ORF">H9846_00525</name>
</gene>
<dbReference type="PANTHER" id="PTHR30419:SF28">
    <property type="entry name" value="HTH-TYPE TRANSCRIPTIONAL REGULATOR BSDA"/>
    <property type="match status" value="1"/>
</dbReference>
<dbReference type="Pfam" id="PF00126">
    <property type="entry name" value="HTH_1"/>
    <property type="match status" value="1"/>
</dbReference>
<dbReference type="EMBL" id="DXEI01000011">
    <property type="protein sequence ID" value="HIX93935.1"/>
    <property type="molecule type" value="Genomic_DNA"/>
</dbReference>
<protein>
    <submittedName>
        <fullName evidence="6">LysR family transcriptional regulator</fullName>
    </submittedName>
</protein>
<dbReference type="SUPFAM" id="SSF53850">
    <property type="entry name" value="Periplasmic binding protein-like II"/>
    <property type="match status" value="1"/>
</dbReference>
<keyword evidence="3" id="KW-0238">DNA-binding</keyword>
<dbReference type="PANTHER" id="PTHR30419">
    <property type="entry name" value="HTH-TYPE TRANSCRIPTIONAL REGULATOR YBHD"/>
    <property type="match status" value="1"/>
</dbReference>
<organism evidence="6 7">
    <name type="scientific">Candidatus Gemmiger excrementipullorum</name>
    <dbReference type="NCBI Taxonomy" id="2838610"/>
    <lineage>
        <taxon>Bacteria</taxon>
        <taxon>Bacillati</taxon>
        <taxon>Bacillota</taxon>
        <taxon>Clostridia</taxon>
        <taxon>Eubacteriales</taxon>
        <taxon>Gemmiger</taxon>
    </lineage>
</organism>
<feature type="domain" description="HTH lysR-type" evidence="5">
    <location>
        <begin position="1"/>
        <end position="58"/>
    </location>
</feature>
<dbReference type="CDD" id="cd05466">
    <property type="entry name" value="PBP2_LTTR_substrate"/>
    <property type="match status" value="1"/>
</dbReference>
<reference evidence="6" key="2">
    <citation type="submission" date="2021-04" db="EMBL/GenBank/DDBJ databases">
        <authorList>
            <person name="Gilroy R."/>
        </authorList>
    </citation>
    <scope>NUCLEOTIDE SEQUENCE</scope>
    <source>
        <strain evidence="6">ChiHecec2B26-7398</strain>
    </source>
</reference>